<accession>A0A0E9T9E7</accession>
<sequence length="30" mass="3602">MITCFLWHHKVLSHYILFAFVVKSAFFNVC</sequence>
<dbReference type="AlphaFoldDB" id="A0A0E9T9E7"/>
<reference evidence="1" key="2">
    <citation type="journal article" date="2015" name="Fish Shellfish Immunol.">
        <title>Early steps in the European eel (Anguilla anguilla)-Vibrio vulnificus interaction in the gills: Role of the RtxA13 toxin.</title>
        <authorList>
            <person name="Callol A."/>
            <person name="Pajuelo D."/>
            <person name="Ebbesson L."/>
            <person name="Teles M."/>
            <person name="MacKenzie S."/>
            <person name="Amaro C."/>
        </authorList>
    </citation>
    <scope>NUCLEOTIDE SEQUENCE</scope>
</reference>
<organism evidence="1">
    <name type="scientific">Anguilla anguilla</name>
    <name type="common">European freshwater eel</name>
    <name type="synonym">Muraena anguilla</name>
    <dbReference type="NCBI Taxonomy" id="7936"/>
    <lineage>
        <taxon>Eukaryota</taxon>
        <taxon>Metazoa</taxon>
        <taxon>Chordata</taxon>
        <taxon>Craniata</taxon>
        <taxon>Vertebrata</taxon>
        <taxon>Euteleostomi</taxon>
        <taxon>Actinopterygii</taxon>
        <taxon>Neopterygii</taxon>
        <taxon>Teleostei</taxon>
        <taxon>Anguilliformes</taxon>
        <taxon>Anguillidae</taxon>
        <taxon>Anguilla</taxon>
    </lineage>
</organism>
<evidence type="ECO:0000313" key="1">
    <source>
        <dbReference type="EMBL" id="JAH50241.1"/>
    </source>
</evidence>
<proteinExistence type="predicted"/>
<protein>
    <submittedName>
        <fullName evidence="1">Uncharacterized protein</fullName>
    </submittedName>
</protein>
<reference evidence="1" key="1">
    <citation type="submission" date="2014-11" db="EMBL/GenBank/DDBJ databases">
        <authorList>
            <person name="Amaro Gonzalez C."/>
        </authorList>
    </citation>
    <scope>NUCLEOTIDE SEQUENCE</scope>
</reference>
<dbReference type="EMBL" id="GBXM01058336">
    <property type="protein sequence ID" value="JAH50241.1"/>
    <property type="molecule type" value="Transcribed_RNA"/>
</dbReference>
<name>A0A0E9T9E7_ANGAN</name>